<proteinExistence type="predicted"/>
<dbReference type="AlphaFoldDB" id="A0A3B0R4L0"/>
<sequence>MKYFAIALAGFFTFMTASLHAEAIKVIKFGGMPAIVQQSVLLHTKKKNIIKVELIRDEGVIKYEIETISKAVGMDITFARNGEILEIEKVIPLAALPEDSLAEIKKDYPGIKVQNIEFVQKFYYDVEGTVDGKAVQFKVMATGDIEGESEEGDQKD</sequence>
<dbReference type="SUPFAM" id="SSF160574">
    <property type="entry name" value="BT0923-like"/>
    <property type="match status" value="1"/>
</dbReference>
<gene>
    <name evidence="1" type="ORF">MNBD_ALPHA02-699</name>
</gene>
<reference evidence="1" key="1">
    <citation type="submission" date="2018-06" db="EMBL/GenBank/DDBJ databases">
        <authorList>
            <person name="Zhirakovskaya E."/>
        </authorList>
    </citation>
    <scope>NUCLEOTIDE SEQUENCE</scope>
</reference>
<organism evidence="1">
    <name type="scientific">hydrothermal vent metagenome</name>
    <dbReference type="NCBI Taxonomy" id="652676"/>
    <lineage>
        <taxon>unclassified sequences</taxon>
        <taxon>metagenomes</taxon>
        <taxon>ecological metagenomes</taxon>
    </lineage>
</organism>
<dbReference type="EMBL" id="UOED01000010">
    <property type="protein sequence ID" value="VAV86567.1"/>
    <property type="molecule type" value="Genomic_DNA"/>
</dbReference>
<name>A0A3B0R4L0_9ZZZZ</name>
<dbReference type="Gene3D" id="3.40.1420.30">
    <property type="match status" value="1"/>
</dbReference>
<accession>A0A3B0R4L0</accession>
<protein>
    <submittedName>
        <fullName evidence="1">Uncharacterized protein</fullName>
    </submittedName>
</protein>
<evidence type="ECO:0000313" key="1">
    <source>
        <dbReference type="EMBL" id="VAV86567.1"/>
    </source>
</evidence>